<proteinExistence type="predicted"/>
<protein>
    <submittedName>
        <fullName evidence="2">Uncharacterized protein</fullName>
    </submittedName>
</protein>
<evidence type="ECO:0000256" key="1">
    <source>
        <dbReference type="SAM" id="MobiDB-lite"/>
    </source>
</evidence>
<keyword evidence="3" id="KW-1185">Reference proteome</keyword>
<sequence>MAKSDGDGDCVGNNEDSLHRRLVHIHSDGSSTAIPSSVRTRGGVS</sequence>
<dbReference type="AlphaFoldDB" id="A0AAX6E4Q7"/>
<comment type="caution">
    <text evidence="2">The sequence shown here is derived from an EMBL/GenBank/DDBJ whole genome shotgun (WGS) entry which is preliminary data.</text>
</comment>
<name>A0AAX6E4Q7_IRIPA</name>
<evidence type="ECO:0000313" key="2">
    <source>
        <dbReference type="EMBL" id="KAJ6799087.1"/>
    </source>
</evidence>
<feature type="region of interest" description="Disordered" evidence="1">
    <location>
        <begin position="21"/>
        <end position="45"/>
    </location>
</feature>
<gene>
    <name evidence="2" type="ORF">M6B38_208700</name>
</gene>
<accession>A0AAX6E4Q7</accession>
<feature type="compositionally biased region" description="Polar residues" evidence="1">
    <location>
        <begin position="28"/>
        <end position="39"/>
    </location>
</feature>
<reference evidence="2" key="2">
    <citation type="submission" date="2023-04" db="EMBL/GenBank/DDBJ databases">
        <authorList>
            <person name="Bruccoleri R.E."/>
            <person name="Oakeley E.J."/>
            <person name="Faust A.-M."/>
            <person name="Dessus-Babus S."/>
            <person name="Altorfer M."/>
            <person name="Burckhardt D."/>
            <person name="Oertli M."/>
            <person name="Naumann U."/>
            <person name="Petersen F."/>
            <person name="Wong J."/>
        </authorList>
    </citation>
    <scope>NUCLEOTIDE SEQUENCE</scope>
    <source>
        <strain evidence="2">GSM-AAB239-AS_SAM_17_03QT</strain>
        <tissue evidence="2">Leaf</tissue>
    </source>
</reference>
<evidence type="ECO:0000313" key="3">
    <source>
        <dbReference type="Proteomes" id="UP001140949"/>
    </source>
</evidence>
<dbReference type="EMBL" id="JANAVB010040017">
    <property type="protein sequence ID" value="KAJ6799087.1"/>
    <property type="molecule type" value="Genomic_DNA"/>
</dbReference>
<reference evidence="2" key="1">
    <citation type="journal article" date="2023" name="GigaByte">
        <title>Genome assembly of the bearded iris, Iris pallida Lam.</title>
        <authorList>
            <person name="Bruccoleri R.E."/>
            <person name="Oakeley E.J."/>
            <person name="Faust A.M.E."/>
            <person name="Altorfer M."/>
            <person name="Dessus-Babus S."/>
            <person name="Burckhardt D."/>
            <person name="Oertli M."/>
            <person name="Naumann U."/>
            <person name="Petersen F."/>
            <person name="Wong J."/>
        </authorList>
    </citation>
    <scope>NUCLEOTIDE SEQUENCE</scope>
    <source>
        <strain evidence="2">GSM-AAB239-AS_SAM_17_03QT</strain>
    </source>
</reference>
<dbReference type="Proteomes" id="UP001140949">
    <property type="component" value="Unassembled WGS sequence"/>
</dbReference>
<organism evidence="2 3">
    <name type="scientific">Iris pallida</name>
    <name type="common">Sweet iris</name>
    <dbReference type="NCBI Taxonomy" id="29817"/>
    <lineage>
        <taxon>Eukaryota</taxon>
        <taxon>Viridiplantae</taxon>
        <taxon>Streptophyta</taxon>
        <taxon>Embryophyta</taxon>
        <taxon>Tracheophyta</taxon>
        <taxon>Spermatophyta</taxon>
        <taxon>Magnoliopsida</taxon>
        <taxon>Liliopsida</taxon>
        <taxon>Asparagales</taxon>
        <taxon>Iridaceae</taxon>
        <taxon>Iridoideae</taxon>
        <taxon>Irideae</taxon>
        <taxon>Iris</taxon>
    </lineage>
</organism>